<dbReference type="PANTHER" id="PTHR24198:SF165">
    <property type="entry name" value="ANKYRIN REPEAT-CONTAINING PROTEIN-RELATED"/>
    <property type="match status" value="1"/>
</dbReference>
<sequence>MGIDPKSPENIEENLASAAIVSRNIETLKLLIKNGCPYKSIENISPLSYSISYENIDAIKFFIEIGEKVKAEDFANACKSCHKIVEFLLDRISDEELNSPVKGSYAVHWICQTENPKIVESALNRGININLLDEYGRSGLHYLYYAKSETDCIQIFELFVQRGFDINMKCVDKNGNEVNSVLAAHLIVIDPRLKSIEWLLKHGARTDVKITNRGIKMMEYIKKSSNKKLKNFFDNYNT</sequence>
<accession>A0ABR2L4Q3</accession>
<reference evidence="3 4" key="1">
    <citation type="submission" date="2024-04" db="EMBL/GenBank/DDBJ databases">
        <title>Tritrichomonas musculus Genome.</title>
        <authorList>
            <person name="Alves-Ferreira E."/>
            <person name="Grigg M."/>
            <person name="Lorenzi H."/>
            <person name="Galac M."/>
        </authorList>
    </citation>
    <scope>NUCLEOTIDE SEQUENCE [LARGE SCALE GENOMIC DNA]</scope>
    <source>
        <strain evidence="3 4">EAF2021</strain>
    </source>
</reference>
<evidence type="ECO:0008006" key="5">
    <source>
        <dbReference type="Google" id="ProtNLM"/>
    </source>
</evidence>
<keyword evidence="1" id="KW-0677">Repeat</keyword>
<name>A0ABR2L4Q3_9EUKA</name>
<dbReference type="Gene3D" id="1.25.40.20">
    <property type="entry name" value="Ankyrin repeat-containing domain"/>
    <property type="match status" value="1"/>
</dbReference>
<dbReference type="PANTHER" id="PTHR24198">
    <property type="entry name" value="ANKYRIN REPEAT AND PROTEIN KINASE DOMAIN-CONTAINING PROTEIN"/>
    <property type="match status" value="1"/>
</dbReference>
<gene>
    <name evidence="3" type="ORF">M9Y10_000619</name>
</gene>
<dbReference type="Pfam" id="PF12796">
    <property type="entry name" value="Ank_2"/>
    <property type="match status" value="1"/>
</dbReference>
<dbReference type="SUPFAM" id="SSF48403">
    <property type="entry name" value="Ankyrin repeat"/>
    <property type="match status" value="1"/>
</dbReference>
<evidence type="ECO:0000313" key="4">
    <source>
        <dbReference type="Proteomes" id="UP001470230"/>
    </source>
</evidence>
<dbReference type="Proteomes" id="UP001470230">
    <property type="component" value="Unassembled WGS sequence"/>
</dbReference>
<comment type="caution">
    <text evidence="3">The sequence shown here is derived from an EMBL/GenBank/DDBJ whole genome shotgun (WGS) entry which is preliminary data.</text>
</comment>
<protein>
    <recommendedName>
        <fullName evidence="5">Ankyrin repeat protein</fullName>
    </recommendedName>
</protein>
<organism evidence="3 4">
    <name type="scientific">Tritrichomonas musculus</name>
    <dbReference type="NCBI Taxonomy" id="1915356"/>
    <lineage>
        <taxon>Eukaryota</taxon>
        <taxon>Metamonada</taxon>
        <taxon>Parabasalia</taxon>
        <taxon>Tritrichomonadida</taxon>
        <taxon>Tritrichomonadidae</taxon>
        <taxon>Tritrichomonas</taxon>
    </lineage>
</organism>
<dbReference type="InterPro" id="IPR002110">
    <property type="entry name" value="Ankyrin_rpt"/>
</dbReference>
<evidence type="ECO:0000313" key="3">
    <source>
        <dbReference type="EMBL" id="KAK8898335.1"/>
    </source>
</evidence>
<dbReference type="SMART" id="SM00248">
    <property type="entry name" value="ANK"/>
    <property type="match status" value="4"/>
</dbReference>
<evidence type="ECO:0000256" key="1">
    <source>
        <dbReference type="ARBA" id="ARBA00022737"/>
    </source>
</evidence>
<proteinExistence type="predicted"/>
<dbReference type="InterPro" id="IPR036770">
    <property type="entry name" value="Ankyrin_rpt-contain_sf"/>
</dbReference>
<keyword evidence="2" id="KW-0040">ANK repeat</keyword>
<evidence type="ECO:0000256" key="2">
    <source>
        <dbReference type="ARBA" id="ARBA00023043"/>
    </source>
</evidence>
<dbReference type="EMBL" id="JAPFFF010000001">
    <property type="protein sequence ID" value="KAK8898335.1"/>
    <property type="molecule type" value="Genomic_DNA"/>
</dbReference>
<keyword evidence="4" id="KW-1185">Reference proteome</keyword>